<accession>A0ABU3PDL0</accession>
<dbReference type="InterPro" id="IPR010297">
    <property type="entry name" value="DUF900_hydrolase"/>
</dbReference>
<dbReference type="Pfam" id="PF05990">
    <property type="entry name" value="DUF900"/>
    <property type="match status" value="1"/>
</dbReference>
<comment type="caution">
    <text evidence="1">The sequence shown here is derived from an EMBL/GenBank/DDBJ whole genome shotgun (WGS) entry which is preliminary data.</text>
</comment>
<protein>
    <submittedName>
        <fullName evidence="1">Alpha/beta hydrolase</fullName>
    </submittedName>
</protein>
<name>A0ABU3PDL0_9BURK</name>
<dbReference type="GO" id="GO:0016787">
    <property type="term" value="F:hydrolase activity"/>
    <property type="evidence" value="ECO:0007669"/>
    <property type="project" value="UniProtKB-KW"/>
</dbReference>
<dbReference type="EMBL" id="JAVXZY010000006">
    <property type="protein sequence ID" value="MDT9000633.1"/>
    <property type="molecule type" value="Genomic_DNA"/>
</dbReference>
<dbReference type="Proteomes" id="UP001246372">
    <property type="component" value="Unassembled WGS sequence"/>
</dbReference>
<gene>
    <name evidence="1" type="ORF">RQP53_15265</name>
</gene>
<reference evidence="1" key="1">
    <citation type="submission" date="2023-09" db="EMBL/GenBank/DDBJ databases">
        <title>Paucibacter sp. APW11 Genome sequencing and assembly.</title>
        <authorList>
            <person name="Kim I."/>
        </authorList>
    </citation>
    <scope>NUCLEOTIDE SEQUENCE</scope>
    <source>
        <strain evidence="1">APW11</strain>
    </source>
</reference>
<dbReference type="SUPFAM" id="SSF53474">
    <property type="entry name" value="alpha/beta-Hydrolases"/>
    <property type="match status" value="1"/>
</dbReference>
<sequence>MPGLKFNADTPLYSADAQGWRMDQFAALMDRLVARGKPIVFFVHGRGKEPGKSLKGGAFIEGLAVHKIERGYDTAVLMFNWDSAYRGLNVLDRERPLSHTAAAGAALGELLRRLQDYQAAHPQLARPALLVHSMGAIVVQRAIQDGHWPAIGPLFSAVLFSEPDADDRGHADWLEPLAQREHCYVTQNRDDRVLRRATDARPPGTQALGLGTAEPLAPHARYVDISNMGPLGQTDEDHEVFGKGAMNGQLHLCQFFTQALTGAAIVLDPASNVESVSRGQVYRLRQRSEPAAPCLKVPDLPA</sequence>
<dbReference type="RefSeq" id="WP_315651392.1">
    <property type="nucleotide sequence ID" value="NZ_JAVXZY010000006.1"/>
</dbReference>
<dbReference type="InterPro" id="IPR029058">
    <property type="entry name" value="AB_hydrolase_fold"/>
</dbReference>
<evidence type="ECO:0000313" key="2">
    <source>
        <dbReference type="Proteomes" id="UP001246372"/>
    </source>
</evidence>
<proteinExistence type="predicted"/>
<keyword evidence="2" id="KW-1185">Reference proteome</keyword>
<evidence type="ECO:0000313" key="1">
    <source>
        <dbReference type="EMBL" id="MDT9000633.1"/>
    </source>
</evidence>
<keyword evidence="1" id="KW-0378">Hydrolase</keyword>
<organism evidence="1 2">
    <name type="scientific">Roseateles aquae</name>
    <dbReference type="NCBI Taxonomy" id="3077235"/>
    <lineage>
        <taxon>Bacteria</taxon>
        <taxon>Pseudomonadati</taxon>
        <taxon>Pseudomonadota</taxon>
        <taxon>Betaproteobacteria</taxon>
        <taxon>Burkholderiales</taxon>
        <taxon>Sphaerotilaceae</taxon>
        <taxon>Roseateles</taxon>
    </lineage>
</organism>